<accession>A0AA51MMB1</accession>
<evidence type="ECO:0000313" key="1">
    <source>
        <dbReference type="EMBL" id="MDQ5767949.1"/>
    </source>
</evidence>
<dbReference type="Proteomes" id="UP001229862">
    <property type="component" value="Chromosome"/>
</dbReference>
<dbReference type="EMBL" id="CP133217">
    <property type="protein sequence ID" value="WML86593.1"/>
    <property type="molecule type" value="Genomic_DNA"/>
</dbReference>
<dbReference type="RefSeq" id="WP_236501824.1">
    <property type="nucleotide sequence ID" value="NZ_CP133197.1"/>
</dbReference>
<organism evidence="2">
    <name type="scientific">Thiothrix subterranea</name>
    <dbReference type="NCBI Taxonomy" id="2735563"/>
    <lineage>
        <taxon>Bacteria</taxon>
        <taxon>Pseudomonadati</taxon>
        <taxon>Pseudomonadota</taxon>
        <taxon>Gammaproteobacteria</taxon>
        <taxon>Thiotrichales</taxon>
        <taxon>Thiotrichaceae</taxon>
        <taxon>Thiothrix</taxon>
    </lineage>
</organism>
<keyword evidence="3" id="KW-1185">Reference proteome</keyword>
<gene>
    <name evidence="1" type="ORF">RCC75_05385</name>
    <name evidence="2" type="ORF">RCG00_20195</name>
</gene>
<dbReference type="EMBL" id="JAVFKN010000004">
    <property type="protein sequence ID" value="MDQ5767949.1"/>
    <property type="molecule type" value="Genomic_DNA"/>
</dbReference>
<dbReference type="AlphaFoldDB" id="A0AA51MMB1"/>
<sequence>MQLNGITLKLRHKLKPKLSLVATAYCRWESARSNGTAIMRHPNLKPALNRAEQLHGCVRTVTYLPDGIVRHGEWRKV</sequence>
<evidence type="ECO:0000313" key="2">
    <source>
        <dbReference type="EMBL" id="WML86593.1"/>
    </source>
</evidence>
<reference evidence="2 3" key="1">
    <citation type="submission" date="2023-08" db="EMBL/GenBank/DDBJ databases">
        <title>New molecular markers tilS and rpoB for phylogenetic and monitoring studies of the genus Thiothrix biodiversity.</title>
        <authorList>
            <person name="Ravin N.V."/>
            <person name="Smolyakov D."/>
            <person name="Markov N.D."/>
            <person name="Beletsky A.V."/>
            <person name="Mardanov A.V."/>
            <person name="Rudenko T.S."/>
            <person name="Grabovich M.Y."/>
        </authorList>
    </citation>
    <scope>NUCLEOTIDE SEQUENCE</scope>
    <source>
        <strain evidence="2">DNT52</strain>
        <strain evidence="1 3">H33</strain>
    </source>
</reference>
<name>A0AA51MMB1_9GAMM</name>
<evidence type="ECO:0000313" key="3">
    <source>
        <dbReference type="Proteomes" id="UP001223336"/>
    </source>
</evidence>
<dbReference type="Proteomes" id="UP001223336">
    <property type="component" value="Unassembled WGS sequence"/>
</dbReference>
<proteinExistence type="predicted"/>
<protein>
    <submittedName>
        <fullName evidence="2">Uncharacterized protein</fullName>
    </submittedName>
</protein>